<dbReference type="Proteomes" id="UP000031668">
    <property type="component" value="Unassembled WGS sequence"/>
</dbReference>
<gene>
    <name evidence="2" type="ORF">RF11_06128</name>
</gene>
<feature type="chain" id="PRO_5002164557" evidence="1">
    <location>
        <begin position="22"/>
        <end position="116"/>
    </location>
</feature>
<dbReference type="EMBL" id="JWZT01004066">
    <property type="protein sequence ID" value="KII64917.1"/>
    <property type="molecule type" value="Genomic_DNA"/>
</dbReference>
<proteinExistence type="predicted"/>
<organism evidence="2 3">
    <name type="scientific">Thelohanellus kitauei</name>
    <name type="common">Myxosporean</name>
    <dbReference type="NCBI Taxonomy" id="669202"/>
    <lineage>
        <taxon>Eukaryota</taxon>
        <taxon>Metazoa</taxon>
        <taxon>Cnidaria</taxon>
        <taxon>Myxozoa</taxon>
        <taxon>Myxosporea</taxon>
        <taxon>Bivalvulida</taxon>
        <taxon>Platysporina</taxon>
        <taxon>Myxobolidae</taxon>
        <taxon>Thelohanellus</taxon>
    </lineage>
</organism>
<dbReference type="InterPro" id="IPR036430">
    <property type="entry name" value="RNase_T2-like_sf"/>
</dbReference>
<dbReference type="OrthoDB" id="10611758at2759"/>
<evidence type="ECO:0000256" key="1">
    <source>
        <dbReference type="SAM" id="SignalP"/>
    </source>
</evidence>
<evidence type="ECO:0000313" key="3">
    <source>
        <dbReference type="Proteomes" id="UP000031668"/>
    </source>
</evidence>
<dbReference type="GO" id="GO:0033897">
    <property type="term" value="F:ribonuclease T2 activity"/>
    <property type="evidence" value="ECO:0007669"/>
    <property type="project" value="InterPro"/>
</dbReference>
<dbReference type="AlphaFoldDB" id="A0A0C2MT80"/>
<feature type="signal peptide" evidence="1">
    <location>
        <begin position="1"/>
        <end position="21"/>
    </location>
</feature>
<reference evidence="2 3" key="1">
    <citation type="journal article" date="2014" name="Genome Biol. Evol.">
        <title>The genome of the myxosporean Thelohanellus kitauei shows adaptations to nutrient acquisition within its fish host.</title>
        <authorList>
            <person name="Yang Y."/>
            <person name="Xiong J."/>
            <person name="Zhou Z."/>
            <person name="Huo F."/>
            <person name="Miao W."/>
            <person name="Ran C."/>
            <person name="Liu Y."/>
            <person name="Zhang J."/>
            <person name="Feng J."/>
            <person name="Wang M."/>
            <person name="Wang M."/>
            <person name="Wang L."/>
            <person name="Yao B."/>
        </authorList>
    </citation>
    <scope>NUCLEOTIDE SEQUENCE [LARGE SCALE GENOMIC DNA]</scope>
    <source>
        <strain evidence="2">Wuqing</strain>
    </source>
</reference>
<evidence type="ECO:0000313" key="2">
    <source>
        <dbReference type="EMBL" id="KII64917.1"/>
    </source>
</evidence>
<protein>
    <submittedName>
        <fullName evidence="2">Uncharacterized protein</fullName>
    </submittedName>
</protein>
<dbReference type="GO" id="GO:0003723">
    <property type="term" value="F:RNA binding"/>
    <property type="evidence" value="ECO:0007669"/>
    <property type="project" value="InterPro"/>
</dbReference>
<sequence>MKVYVCYLLFRLSLVHSPVCGYRFGDTEGTGFYQMLGNKGIKYSIHGEFSNSREDYPTVRDDKCDFIELSLINPHPIWYSFENPDNYDFSGNFIRYECKKHRFDDEYSGAFIRRVL</sequence>
<name>A0A0C2MT80_THEKT</name>
<keyword evidence="1" id="KW-0732">Signal</keyword>
<keyword evidence="3" id="KW-1185">Reference proteome</keyword>
<accession>A0A0C2MT80</accession>
<comment type="caution">
    <text evidence="2">The sequence shown here is derived from an EMBL/GenBank/DDBJ whole genome shotgun (WGS) entry which is preliminary data.</text>
</comment>
<dbReference type="Gene3D" id="3.90.730.10">
    <property type="entry name" value="Ribonuclease T2-like"/>
    <property type="match status" value="1"/>
</dbReference>